<feature type="compositionally biased region" description="Basic and acidic residues" evidence="1">
    <location>
        <begin position="634"/>
        <end position="688"/>
    </location>
</feature>
<feature type="compositionally biased region" description="Low complexity" evidence="1">
    <location>
        <begin position="793"/>
        <end position="805"/>
    </location>
</feature>
<dbReference type="OrthoDB" id="6119329at2759"/>
<feature type="region of interest" description="Disordered" evidence="1">
    <location>
        <begin position="750"/>
        <end position="805"/>
    </location>
</feature>
<feature type="region of interest" description="Disordered" evidence="1">
    <location>
        <begin position="601"/>
        <end position="720"/>
    </location>
</feature>
<feature type="region of interest" description="Disordered" evidence="1">
    <location>
        <begin position="38"/>
        <end position="182"/>
    </location>
</feature>
<evidence type="ECO:0000256" key="1">
    <source>
        <dbReference type="SAM" id="MobiDB-lite"/>
    </source>
</evidence>
<dbReference type="InterPro" id="IPR013087">
    <property type="entry name" value="Znf_C2H2_type"/>
</dbReference>
<feature type="compositionally biased region" description="Basic and acidic residues" evidence="1">
    <location>
        <begin position="106"/>
        <end position="126"/>
    </location>
</feature>
<dbReference type="OMA" id="CEISTHG"/>
<keyword evidence="3" id="KW-1185">Reference proteome</keyword>
<dbReference type="PANTHER" id="PTHR48176">
    <property type="entry name" value="DDRGK DOMAIN-CONTAINING PROTEIN 1"/>
    <property type="match status" value="1"/>
</dbReference>
<evidence type="ECO:0000313" key="4">
    <source>
        <dbReference type="RefSeq" id="XP_055875136.1"/>
    </source>
</evidence>
<protein>
    <submittedName>
        <fullName evidence="4">Uncharacterized protein LOC106062591 isoform X1</fullName>
    </submittedName>
</protein>
<dbReference type="InterPro" id="IPR050899">
    <property type="entry name" value="DDRGK_domain-containing"/>
</dbReference>
<organism evidence="3 4">
    <name type="scientific">Biomphalaria glabrata</name>
    <name type="common">Bloodfluke planorb</name>
    <name type="synonym">Freshwater snail</name>
    <dbReference type="NCBI Taxonomy" id="6526"/>
    <lineage>
        <taxon>Eukaryota</taxon>
        <taxon>Metazoa</taxon>
        <taxon>Spiralia</taxon>
        <taxon>Lophotrochozoa</taxon>
        <taxon>Mollusca</taxon>
        <taxon>Gastropoda</taxon>
        <taxon>Heterobranchia</taxon>
        <taxon>Euthyneura</taxon>
        <taxon>Panpulmonata</taxon>
        <taxon>Hygrophila</taxon>
        <taxon>Lymnaeoidea</taxon>
        <taxon>Planorbidae</taxon>
        <taxon>Biomphalaria</taxon>
    </lineage>
</organism>
<feature type="domain" description="C2H2-type" evidence="2">
    <location>
        <begin position="876"/>
        <end position="897"/>
    </location>
</feature>
<feature type="region of interest" description="Disordered" evidence="1">
    <location>
        <begin position="209"/>
        <end position="228"/>
    </location>
</feature>
<feature type="compositionally biased region" description="Basic and acidic residues" evidence="1">
    <location>
        <begin position="778"/>
        <end position="792"/>
    </location>
</feature>
<feature type="compositionally biased region" description="Basic and acidic residues" evidence="1">
    <location>
        <begin position="143"/>
        <end position="158"/>
    </location>
</feature>
<proteinExistence type="predicted"/>
<feature type="region of interest" description="Disordered" evidence="1">
    <location>
        <begin position="501"/>
        <end position="534"/>
    </location>
</feature>
<evidence type="ECO:0000259" key="2">
    <source>
        <dbReference type="PROSITE" id="PS00028"/>
    </source>
</evidence>
<reference evidence="4" key="1">
    <citation type="submission" date="2025-08" db="UniProtKB">
        <authorList>
            <consortium name="RefSeq"/>
        </authorList>
    </citation>
    <scope>IDENTIFICATION</scope>
</reference>
<feature type="compositionally biased region" description="Polar residues" evidence="1">
    <location>
        <begin position="159"/>
        <end position="174"/>
    </location>
</feature>
<dbReference type="AlphaFoldDB" id="A0A9W2ZJH7"/>
<name>A0A9W2ZJH7_BIOGL</name>
<dbReference type="RefSeq" id="XP_055875136.1">
    <property type="nucleotide sequence ID" value="XM_056019161.1"/>
</dbReference>
<feature type="compositionally biased region" description="Basic and acidic residues" evidence="1">
    <location>
        <begin position="217"/>
        <end position="226"/>
    </location>
</feature>
<accession>A0A9W2ZJH7</accession>
<evidence type="ECO:0000313" key="3">
    <source>
        <dbReference type="Proteomes" id="UP001165740"/>
    </source>
</evidence>
<dbReference type="PANTHER" id="PTHR48176:SF1">
    <property type="entry name" value="DDRGK DOMAIN-CONTAINING PROTEIN 1"/>
    <property type="match status" value="1"/>
</dbReference>
<gene>
    <name evidence="4" type="primary">LOC106062591</name>
</gene>
<feature type="compositionally biased region" description="Polar residues" evidence="1">
    <location>
        <begin position="38"/>
        <end position="51"/>
    </location>
</feature>
<dbReference type="GeneID" id="106062591"/>
<dbReference type="GO" id="GO:0044389">
    <property type="term" value="F:ubiquitin-like protein ligase binding"/>
    <property type="evidence" value="ECO:0007669"/>
    <property type="project" value="TreeGrafter"/>
</dbReference>
<dbReference type="PROSITE" id="PS00028">
    <property type="entry name" value="ZINC_FINGER_C2H2_1"/>
    <property type="match status" value="1"/>
</dbReference>
<feature type="compositionally biased region" description="Low complexity" evidence="1">
    <location>
        <begin position="612"/>
        <end position="622"/>
    </location>
</feature>
<sequence length="933" mass="105896">MSTMSSTLDQLAMSETLEELEGDCDFVDDFKEWEVLNSASNVSEQQKSLSTGEKKQNENERQKQISTEESKSHENSSTVRLKHDAESKTLLKAKLPNTDNPRSKALPRDEPRKLDSSKSSEKDSTKKVQAHSKSETSTNILDYFEKVEADRSKSEAKTNTHVPKTASSSTSSPQIAAGKKHKLPTKDLVEAKVRKTEFQSEVKGADIKSPKISAAESEEKKEKDSLQQKTQEIFAEANLPEKMVEKKTGDTSVKKIVPELAKVPVLSEAEYRSLDNELVEVMMDDLKQQLISHQGDKYIVRFSPVELADLADPSIQGFIQTQPNLTFYFKRQGKFKKKKGYAESYFTQSIEVQAFLQKFLQVKLVEPKVEVSISYLHGQKEPEILSFTALLDKNGLLLKLVKTFEDSKPKTDSKESFDVNNVPAQATTLILKTLFPFCKSIALPDERIVYKNQNFKGATKVFYPSEPWIEAVLECCVDFKYRAQPLAVVFKSKDAIVKKEASSEPKMNSSVDAKKEAVGSNQNDKASNDDKNIFSSLSGKNTHDADADISSMTLDVCSGMLESLNKLKKLGTNNPDVLKILEMQTQIASLHQSLSQSVKTSSSLDPWSVGPSDTLDSDSSSDQQERLSKRRKKKQEEEKRMIKQLKEMEDIQKMIDEADEESRQKEENIKRLREQDQQKTKSGEEKKSKLNWARKIIEEAKLTGGSPTGDSSKQEAQRMLRAREERLKEEEEAKKREELKKLIFPDVKTEEMKQEIQQPLKQEETTQETSNQEGTSEETNKNSEKVKLETYQEKSQSSTTSENSTNECVIYSETEYNQIVANNTVLPSQYFIQLGYFNNRQCPVQCCPATKFFKTAASFMDHWEIFHKPNVTMRFCPKCSAYFMNISELESHLSKRHSYTDLKVINRITQEARVKVVSNPSFRDPGRFVGPVI</sequence>
<dbReference type="Proteomes" id="UP001165740">
    <property type="component" value="Chromosome 2"/>
</dbReference>
<feature type="compositionally biased region" description="Basic and acidic residues" evidence="1">
    <location>
        <begin position="52"/>
        <end position="74"/>
    </location>
</feature>